<evidence type="ECO:0000313" key="2">
    <source>
        <dbReference type="EMBL" id="KLL13138.1"/>
    </source>
</evidence>
<dbReference type="PANTHER" id="PTHR21310">
    <property type="entry name" value="AMINOGLYCOSIDE PHOSPHOTRANSFERASE-RELATED-RELATED"/>
    <property type="match status" value="1"/>
</dbReference>
<dbReference type="EMBL" id="JWIO01000001">
    <property type="protein sequence ID" value="KLL13138.1"/>
    <property type="molecule type" value="Genomic_DNA"/>
</dbReference>
<dbReference type="InterPro" id="IPR051678">
    <property type="entry name" value="AGP_Transferase"/>
</dbReference>
<sequence length="405" mass="44856">MTAEKIPPRGHDKNAPQPAWIEHLRGRYTTEREVDAILTRRLGRRAGPGYAPQSLATLRAGVEALLRDELDEPFTVLDTRWLTGGASKVQMAFTLDWVEPGVGRTRTPMVLRMEPAESIVETSRLREFQLIRAMRGVVPVPPAYWVDADGSHLPYPALIYGFVPGATKPSTATSGVSGLGINFGPALRGPLASQFVEHLAAVHTFDFSGAQLSAFDVPQVGTQSVEWGLNWWARVWEEDCGEEVPLMNLAAHWMRQNMPPADRICVIHGDYRAGNYLFTEADARITALLDWELGRLGDRHQDLAYLATPVFGHLAEDGVTFLASGLLPPDELYEAYEKASGLTVDPRRLHFYKIYNAFFLAALTLGTGYRIARGGKTHQDVLVAWLIGIGSLLLDEIRVLLEKGF</sequence>
<dbReference type="PANTHER" id="PTHR21310:SF40">
    <property type="entry name" value="AMINOGLYCOSIDE PHOSPHOTRANSFERASE DOMAIN-CONTAINING PROTEIN-RELATED"/>
    <property type="match status" value="1"/>
</dbReference>
<name>A0ABR5F8X8_9ACTN</name>
<accession>A0ABR5F8X8</accession>
<feature type="domain" description="Aminoglycoside phosphotransferase" evidence="1">
    <location>
        <begin position="106"/>
        <end position="347"/>
    </location>
</feature>
<dbReference type="Pfam" id="PF01636">
    <property type="entry name" value="APH"/>
    <property type="match status" value="1"/>
</dbReference>
<reference evidence="2 3" key="1">
    <citation type="submission" date="2014-12" db="EMBL/GenBank/DDBJ databases">
        <title>Frankia sp. BMG5.1 draft genome.</title>
        <authorList>
            <person name="Gtari M."/>
            <person name="Ghodhbane-Gtari F."/>
            <person name="Nouioui I."/>
            <person name="Ktari A."/>
            <person name="Hezbri K."/>
            <person name="Mimouni W."/>
            <person name="Sbissi I."/>
            <person name="Ayari A."/>
            <person name="Yamanaka T."/>
            <person name="Normand P."/>
            <person name="Tisa L.S."/>
            <person name="Boudabous A."/>
        </authorList>
    </citation>
    <scope>NUCLEOTIDE SEQUENCE [LARGE SCALE GENOMIC DNA]</scope>
    <source>
        <strain evidence="2 3">BMG5.1</strain>
    </source>
</reference>
<dbReference type="SUPFAM" id="SSF56112">
    <property type="entry name" value="Protein kinase-like (PK-like)"/>
    <property type="match status" value="1"/>
</dbReference>
<comment type="caution">
    <text evidence="2">The sequence shown here is derived from an EMBL/GenBank/DDBJ whole genome shotgun (WGS) entry which is preliminary data.</text>
</comment>
<dbReference type="Proteomes" id="UP000035425">
    <property type="component" value="Unassembled WGS sequence"/>
</dbReference>
<proteinExistence type="predicted"/>
<protein>
    <submittedName>
        <fullName evidence="2">Aminoglycoside phosphotransferase</fullName>
    </submittedName>
</protein>
<dbReference type="Gene3D" id="3.30.200.20">
    <property type="entry name" value="Phosphorylase Kinase, domain 1"/>
    <property type="match status" value="1"/>
</dbReference>
<evidence type="ECO:0000259" key="1">
    <source>
        <dbReference type="Pfam" id="PF01636"/>
    </source>
</evidence>
<organism evidence="2 3">
    <name type="scientific">Protofrankia coriariae</name>
    <dbReference type="NCBI Taxonomy" id="1562887"/>
    <lineage>
        <taxon>Bacteria</taxon>
        <taxon>Bacillati</taxon>
        <taxon>Actinomycetota</taxon>
        <taxon>Actinomycetes</taxon>
        <taxon>Frankiales</taxon>
        <taxon>Frankiaceae</taxon>
        <taxon>Protofrankia</taxon>
    </lineage>
</organism>
<dbReference type="CDD" id="cd05154">
    <property type="entry name" value="ACAD10_11_N-like"/>
    <property type="match status" value="1"/>
</dbReference>
<keyword evidence="3" id="KW-1185">Reference proteome</keyword>
<dbReference type="InterPro" id="IPR002575">
    <property type="entry name" value="Aminoglycoside_PTrfase"/>
</dbReference>
<dbReference type="InterPro" id="IPR011009">
    <property type="entry name" value="Kinase-like_dom_sf"/>
</dbReference>
<gene>
    <name evidence="2" type="ORF">FrCorBMG51_00510</name>
</gene>
<dbReference type="Gene3D" id="3.90.1200.10">
    <property type="match status" value="1"/>
</dbReference>
<evidence type="ECO:0000313" key="3">
    <source>
        <dbReference type="Proteomes" id="UP000035425"/>
    </source>
</evidence>
<dbReference type="InterPro" id="IPR041726">
    <property type="entry name" value="ACAD10_11_N"/>
</dbReference>